<feature type="domain" description="HMG" evidence="1">
    <location>
        <begin position="303"/>
        <end position="402"/>
    </location>
</feature>
<proteinExistence type="predicted"/>
<organism evidence="2 3">
    <name type="scientific">Exaiptasia diaphana</name>
    <name type="common">Tropical sea anemone</name>
    <name type="synonym">Aiptasia pulchella</name>
    <dbReference type="NCBI Taxonomy" id="2652724"/>
    <lineage>
        <taxon>Eukaryota</taxon>
        <taxon>Metazoa</taxon>
        <taxon>Cnidaria</taxon>
        <taxon>Anthozoa</taxon>
        <taxon>Hexacorallia</taxon>
        <taxon>Actiniaria</taxon>
        <taxon>Aiptasiidae</taxon>
        <taxon>Exaiptasia</taxon>
    </lineage>
</organism>
<protein>
    <recommendedName>
        <fullName evidence="1">HMG domain-containing protein</fullName>
    </recommendedName>
</protein>
<evidence type="ECO:0000313" key="3">
    <source>
        <dbReference type="Proteomes" id="UP000887567"/>
    </source>
</evidence>
<reference evidence="2" key="1">
    <citation type="submission" date="2022-11" db="UniProtKB">
        <authorList>
            <consortium name="EnsemblMetazoa"/>
        </authorList>
    </citation>
    <scope>IDENTIFICATION</scope>
</reference>
<dbReference type="InterPro" id="IPR040648">
    <property type="entry name" value="HMGXB3_CxC4"/>
</dbReference>
<evidence type="ECO:0000259" key="1">
    <source>
        <dbReference type="Pfam" id="PF18717"/>
    </source>
</evidence>
<keyword evidence="3" id="KW-1185">Reference proteome</keyword>
<dbReference type="InterPro" id="IPR039598">
    <property type="entry name" value="HMGXB3"/>
</dbReference>
<dbReference type="PANTHER" id="PTHR17609">
    <property type="entry name" value="HMG DOMAIN-CONTAINING PROTEIN 3"/>
    <property type="match status" value="1"/>
</dbReference>
<dbReference type="PANTHER" id="PTHR17609:SF3">
    <property type="entry name" value="SAP DOMAIN-CONTAINING PROTEIN"/>
    <property type="match status" value="1"/>
</dbReference>
<dbReference type="RefSeq" id="XP_028514694.1">
    <property type="nucleotide sequence ID" value="XM_028658893.1"/>
</dbReference>
<dbReference type="OrthoDB" id="5951344at2759"/>
<dbReference type="Proteomes" id="UP000887567">
    <property type="component" value="Unplaced"/>
</dbReference>
<name>A0A913YHY8_EXADI</name>
<dbReference type="EnsemblMetazoa" id="XM_028658893.1">
    <property type="protein sequence ID" value="XP_028514694.1"/>
    <property type="gene ID" value="LOC110238487"/>
</dbReference>
<evidence type="ECO:0000313" key="2">
    <source>
        <dbReference type="EnsemblMetazoa" id="XP_028514694.1"/>
    </source>
</evidence>
<dbReference type="Pfam" id="PF18717">
    <property type="entry name" value="CxC4"/>
    <property type="match status" value="1"/>
</dbReference>
<dbReference type="KEGG" id="epa:110238487"/>
<dbReference type="GeneID" id="110238487"/>
<sequence>MSTAPTRTTYTKRGRGKCPSCNEEYVSRYKPLKCTKCGFELGGSYVPTKKKAKKCFPDVVQITSSIYSVKASPKDDRCFVVKENGETICLTEECKLLRSTYASSGNVSDFKCKHVNLIDTVPTTLPTATHHLSEECISQYSGGETAQKHLRGLLPLLDGNSPAVAKVTDRSLAVFGAPSATNTIGYVHLHIESEEDRQFLCRSKNCRKYVSNSKQSRARVTCHHLHLLYCLLYKEAMTSKTSKTSKTSMDSTEETTTLSRQSTLDVAVMRSLPYDIPASLLHNISRKDAATISGNTGGWPDIYEPQFEICIKCQSPLSNARPHPGQRCDIKGYLITELNPFRRVSFMVKMCTNPSCKAMHQSNPVDIGLFNISDKVVVSLDIFLLFRELFKHGHPLTNVISSKMEVLKKKSLEENLPTDGELEYIQSLLYNGFYCFEAITVRDENAVICGICGFCPEVLLGDGNEKNCCRNDQINYTAQDVAAPTSPSDFFNSLKRRWIEKTVLTRSTDKFRVSVGEMPPFMAPALIGNILLNTEAEKRSVYLKENSQPDGDPAVLHQVISSNEFDMGTVDVMTQDQLSEICKTCSIPYQGKSKAKMITDIQALYSSMLIGLCPCHGYNRSNGCTGGFYHLVCRHGCTYGSKLLTLTESVRDAADLYLSLKYYPTTFICDSACGLARHLEVRDKNLAQQLWGDNLGCFEKPTVEKLPNANLHVPDIVTSEYMCTQVETRNDEAGEIRHPITGSTRHFILGDRFHSTNNPHKSPLCAYHNINLCKQAYSLSTSTQESENNRKNKQRLRSTCQQSFEVHYMFNYLMDFYLNESIVKKQKKILEKSFSESVTRNSFGRFVKNSK</sequence>
<dbReference type="AlphaFoldDB" id="A0A913YHY8"/>
<accession>A0A913YHY8</accession>